<feature type="domain" description="DUF2249" evidence="1">
    <location>
        <begin position="27"/>
        <end position="91"/>
    </location>
</feature>
<name>A0ABD5VKI0_9EURY</name>
<dbReference type="RefSeq" id="WP_336351198.1">
    <property type="nucleotide sequence ID" value="NZ_JAZAQL010000003.1"/>
</dbReference>
<evidence type="ECO:0000259" key="1">
    <source>
        <dbReference type="Pfam" id="PF10006"/>
    </source>
</evidence>
<dbReference type="InterPro" id="IPR018720">
    <property type="entry name" value="DUF2249"/>
</dbReference>
<evidence type="ECO:0000313" key="3">
    <source>
        <dbReference type="Proteomes" id="UP001596395"/>
    </source>
</evidence>
<sequence length="94" mass="10464">MPTGEPPQVDGLLADTHVPADRDREYLDVRELPPPEPLTETLERLAALADDATLVQANDRVPQHLFPKLDDRGFAYEHVEADDGTVYTAIWSPT</sequence>
<reference evidence="2 3" key="1">
    <citation type="journal article" date="2019" name="Int. J. Syst. Evol. Microbiol.">
        <title>The Global Catalogue of Microorganisms (GCM) 10K type strain sequencing project: providing services to taxonomists for standard genome sequencing and annotation.</title>
        <authorList>
            <consortium name="The Broad Institute Genomics Platform"/>
            <consortium name="The Broad Institute Genome Sequencing Center for Infectious Disease"/>
            <person name="Wu L."/>
            <person name="Ma J."/>
        </authorList>
    </citation>
    <scope>NUCLEOTIDE SEQUENCE [LARGE SCALE GENOMIC DNA]</scope>
    <source>
        <strain evidence="2 3">GX26</strain>
    </source>
</reference>
<dbReference type="SUPFAM" id="SSF64307">
    <property type="entry name" value="SirA-like"/>
    <property type="match status" value="1"/>
</dbReference>
<evidence type="ECO:0000313" key="2">
    <source>
        <dbReference type="EMBL" id="MFC6954243.1"/>
    </source>
</evidence>
<protein>
    <submittedName>
        <fullName evidence="2">DUF2249 domain-containing protein</fullName>
    </submittedName>
</protein>
<gene>
    <name evidence="2" type="ORF">ACFQGB_15375</name>
</gene>
<accession>A0ABD5VKI0</accession>
<keyword evidence="3" id="KW-1185">Reference proteome</keyword>
<dbReference type="EMBL" id="JBHSXN010000003">
    <property type="protein sequence ID" value="MFC6954243.1"/>
    <property type="molecule type" value="Genomic_DNA"/>
</dbReference>
<proteinExistence type="predicted"/>
<dbReference type="AlphaFoldDB" id="A0ABD5VKI0"/>
<dbReference type="Pfam" id="PF10006">
    <property type="entry name" value="DUF2249"/>
    <property type="match status" value="1"/>
</dbReference>
<dbReference type="InterPro" id="IPR036868">
    <property type="entry name" value="TusA-like_sf"/>
</dbReference>
<comment type="caution">
    <text evidence="2">The sequence shown here is derived from an EMBL/GenBank/DDBJ whole genome shotgun (WGS) entry which is preliminary data.</text>
</comment>
<dbReference type="Proteomes" id="UP001596395">
    <property type="component" value="Unassembled WGS sequence"/>
</dbReference>
<organism evidence="2 3">
    <name type="scientific">Halorubellus litoreus</name>
    <dbReference type="NCBI Taxonomy" id="755308"/>
    <lineage>
        <taxon>Archaea</taxon>
        <taxon>Methanobacteriati</taxon>
        <taxon>Methanobacteriota</taxon>
        <taxon>Stenosarchaea group</taxon>
        <taxon>Halobacteria</taxon>
        <taxon>Halobacteriales</taxon>
        <taxon>Halorubellaceae</taxon>
        <taxon>Halorubellus</taxon>
    </lineage>
</organism>